<evidence type="ECO:0000256" key="5">
    <source>
        <dbReference type="ARBA" id="ARBA00022801"/>
    </source>
</evidence>
<dbReference type="InterPro" id="IPR057254">
    <property type="entry name" value="UCH_AS"/>
</dbReference>
<evidence type="ECO:0000256" key="6">
    <source>
        <dbReference type="ARBA" id="ARBA00022807"/>
    </source>
</evidence>
<evidence type="ECO:0000313" key="10">
    <source>
        <dbReference type="EMBL" id="KAJ3561827.1"/>
    </source>
</evidence>
<evidence type="ECO:0000256" key="4">
    <source>
        <dbReference type="ARBA" id="ARBA00022786"/>
    </source>
</evidence>
<dbReference type="GO" id="GO:0004843">
    <property type="term" value="F:cysteine-type deubiquitinase activity"/>
    <property type="evidence" value="ECO:0007669"/>
    <property type="project" value="UniProtKB-UniRule"/>
</dbReference>
<comment type="catalytic activity">
    <reaction evidence="1 7 8">
        <text>Thiol-dependent hydrolysis of ester, thioester, amide, peptide and isopeptide bonds formed by the C-terminal Gly of ubiquitin (a 76-residue protein attached to proteins as an intracellular targeting signal).</text>
        <dbReference type="EC" id="3.4.19.12"/>
    </reaction>
</comment>
<dbReference type="PRINTS" id="PR00707">
    <property type="entry name" value="UBCTHYDRLASE"/>
</dbReference>
<feature type="site" description="Important for enzyme activity" evidence="7">
    <location>
        <position position="191"/>
    </location>
</feature>
<keyword evidence="3 7" id="KW-0645">Protease</keyword>
<dbReference type="InterPro" id="IPR038765">
    <property type="entry name" value="Papain-like_cys_pep_sf"/>
</dbReference>
<evidence type="ECO:0000256" key="3">
    <source>
        <dbReference type="ARBA" id="ARBA00022670"/>
    </source>
</evidence>
<protein>
    <recommendedName>
        <fullName evidence="8">Ubiquitin carboxyl-terminal hydrolase</fullName>
        <ecNumber evidence="8">3.4.19.12</ecNumber>
    </recommendedName>
</protein>
<comment type="similarity">
    <text evidence="2 7 8">Belongs to the peptidase C12 family.</text>
</comment>
<gene>
    <name evidence="10" type="ORF">NP233_g9960</name>
</gene>
<keyword evidence="4 7" id="KW-0833">Ubl conjugation pathway</keyword>
<dbReference type="Gene3D" id="3.40.532.10">
    <property type="entry name" value="Peptidase C12, ubiquitin carboxyl-terminal hydrolase"/>
    <property type="match status" value="1"/>
</dbReference>
<evidence type="ECO:0000256" key="1">
    <source>
        <dbReference type="ARBA" id="ARBA00000707"/>
    </source>
</evidence>
<dbReference type="CDD" id="cd09616">
    <property type="entry name" value="Peptidase_C12_UCH_L1_L3"/>
    <property type="match status" value="1"/>
</dbReference>
<dbReference type="Pfam" id="PF01088">
    <property type="entry name" value="Peptidase_C12"/>
    <property type="match status" value="1"/>
</dbReference>
<comment type="caution">
    <text evidence="10">The sequence shown here is derived from an EMBL/GenBank/DDBJ whole genome shotgun (WGS) entry which is preliminary data.</text>
</comment>
<feature type="active site" description="Nucleophile" evidence="7">
    <location>
        <position position="100"/>
    </location>
</feature>
<dbReference type="SUPFAM" id="SSF54001">
    <property type="entry name" value="Cysteine proteinases"/>
    <property type="match status" value="1"/>
</dbReference>
<sequence length="243" mass="26896">MTTEHRKVYIPLESNPEVFTELIGKLGAEPQLSVQDVYSLDDPDLIAMVPRPVYALIFNLISTDKYKQWRDADEEPRPVYNGFGEAEEILWFEQTIHNACGFYGLLHAISNGPAADHILPDSALSRFLAQARLLARDERALALEDNQEIEKAYSEAAVQGDTAPPALGEEVDYHYIAFVPNKANNRIYLMDGVRKGPVDTGVELGPGEDFLPKALTIVKDSIAHIDDSVKFSLMALVGQSPAL</sequence>
<evidence type="ECO:0000313" key="11">
    <source>
        <dbReference type="Proteomes" id="UP001213000"/>
    </source>
</evidence>
<evidence type="ECO:0000259" key="9">
    <source>
        <dbReference type="PROSITE" id="PS52048"/>
    </source>
</evidence>
<dbReference type="InterPro" id="IPR036959">
    <property type="entry name" value="Peptidase_C12_UCH_sf"/>
</dbReference>
<dbReference type="GO" id="GO:0005737">
    <property type="term" value="C:cytoplasm"/>
    <property type="evidence" value="ECO:0007669"/>
    <property type="project" value="TreeGrafter"/>
</dbReference>
<dbReference type="GO" id="GO:0006511">
    <property type="term" value="P:ubiquitin-dependent protein catabolic process"/>
    <property type="evidence" value="ECO:0007669"/>
    <property type="project" value="UniProtKB-UniRule"/>
</dbReference>
<dbReference type="Proteomes" id="UP001213000">
    <property type="component" value="Unassembled WGS sequence"/>
</dbReference>
<dbReference type="PROSITE" id="PS52048">
    <property type="entry name" value="UCH_DOMAIN"/>
    <property type="match status" value="1"/>
</dbReference>
<dbReference type="PROSITE" id="PS00140">
    <property type="entry name" value="UCH_1"/>
    <property type="match status" value="1"/>
</dbReference>
<feature type="active site" description="Proton donor" evidence="7">
    <location>
        <position position="174"/>
    </location>
</feature>
<feature type="site" description="Transition state stabilizer" evidence="7">
    <location>
        <position position="94"/>
    </location>
</feature>
<evidence type="ECO:0000256" key="2">
    <source>
        <dbReference type="ARBA" id="ARBA00009326"/>
    </source>
</evidence>
<reference evidence="10" key="1">
    <citation type="submission" date="2022-07" db="EMBL/GenBank/DDBJ databases">
        <title>Genome Sequence of Leucocoprinus birnbaumii.</title>
        <authorList>
            <person name="Buettner E."/>
        </authorList>
    </citation>
    <scope>NUCLEOTIDE SEQUENCE</scope>
    <source>
        <strain evidence="10">VT141</strain>
    </source>
</reference>
<dbReference type="PANTHER" id="PTHR10589:SF17">
    <property type="entry name" value="UBIQUITIN CARBOXYL-TERMINAL HYDROLASE"/>
    <property type="match status" value="1"/>
</dbReference>
<keyword evidence="11" id="KW-1185">Reference proteome</keyword>
<accession>A0AAD5VJQ5</accession>
<dbReference type="EC" id="3.4.19.12" evidence="8"/>
<feature type="domain" description="UCH catalytic" evidence="9">
    <location>
        <begin position="8"/>
        <end position="238"/>
    </location>
</feature>
<dbReference type="GO" id="GO:0016579">
    <property type="term" value="P:protein deubiquitination"/>
    <property type="evidence" value="ECO:0007669"/>
    <property type="project" value="TreeGrafter"/>
</dbReference>
<proteinExistence type="inferred from homology"/>
<name>A0AAD5VJQ5_9AGAR</name>
<evidence type="ECO:0000256" key="8">
    <source>
        <dbReference type="RuleBase" id="RU361215"/>
    </source>
</evidence>
<organism evidence="10 11">
    <name type="scientific">Leucocoprinus birnbaumii</name>
    <dbReference type="NCBI Taxonomy" id="56174"/>
    <lineage>
        <taxon>Eukaryota</taxon>
        <taxon>Fungi</taxon>
        <taxon>Dikarya</taxon>
        <taxon>Basidiomycota</taxon>
        <taxon>Agaricomycotina</taxon>
        <taxon>Agaricomycetes</taxon>
        <taxon>Agaricomycetidae</taxon>
        <taxon>Agaricales</taxon>
        <taxon>Agaricineae</taxon>
        <taxon>Agaricaceae</taxon>
        <taxon>Leucocoprinus</taxon>
    </lineage>
</organism>
<keyword evidence="5 7" id="KW-0378">Hydrolase</keyword>
<dbReference type="InterPro" id="IPR001578">
    <property type="entry name" value="Peptidase_C12_UCH"/>
</dbReference>
<evidence type="ECO:0000256" key="7">
    <source>
        <dbReference type="PROSITE-ProRule" id="PRU01393"/>
    </source>
</evidence>
<dbReference type="EMBL" id="JANIEX010000947">
    <property type="protein sequence ID" value="KAJ3561827.1"/>
    <property type="molecule type" value="Genomic_DNA"/>
</dbReference>
<dbReference type="PANTHER" id="PTHR10589">
    <property type="entry name" value="UBIQUITIN CARBOXYL-TERMINAL HYDROLASE"/>
    <property type="match status" value="1"/>
</dbReference>
<dbReference type="AlphaFoldDB" id="A0AAD5VJQ5"/>
<keyword evidence="6 7" id="KW-0788">Thiol protease</keyword>